<comment type="caution">
    <text evidence="2">The sequence shown here is derived from an EMBL/GenBank/DDBJ whole genome shotgun (WGS) entry which is preliminary data.</text>
</comment>
<gene>
    <name evidence="2" type="ORF">Tcan_02388</name>
</gene>
<organism evidence="2 3">
    <name type="scientific">Toxocara canis</name>
    <name type="common">Canine roundworm</name>
    <dbReference type="NCBI Taxonomy" id="6265"/>
    <lineage>
        <taxon>Eukaryota</taxon>
        <taxon>Metazoa</taxon>
        <taxon>Ecdysozoa</taxon>
        <taxon>Nematoda</taxon>
        <taxon>Chromadorea</taxon>
        <taxon>Rhabditida</taxon>
        <taxon>Spirurina</taxon>
        <taxon>Ascaridomorpha</taxon>
        <taxon>Ascaridoidea</taxon>
        <taxon>Toxocaridae</taxon>
        <taxon>Toxocara</taxon>
    </lineage>
</organism>
<evidence type="ECO:0000256" key="1">
    <source>
        <dbReference type="SAM" id="MobiDB-lite"/>
    </source>
</evidence>
<proteinExistence type="predicted"/>
<accession>A0A0B2UQW5</accession>
<dbReference type="AlphaFoldDB" id="A0A0B2UQW5"/>
<dbReference type="EMBL" id="JPKZ01022526">
    <property type="protein sequence ID" value="KHN71295.1"/>
    <property type="molecule type" value="Genomic_DNA"/>
</dbReference>
<protein>
    <submittedName>
        <fullName evidence="2">Uncharacterized protein</fullName>
    </submittedName>
</protein>
<feature type="region of interest" description="Disordered" evidence="1">
    <location>
        <begin position="60"/>
        <end position="84"/>
    </location>
</feature>
<keyword evidence="3" id="KW-1185">Reference proteome</keyword>
<evidence type="ECO:0000313" key="3">
    <source>
        <dbReference type="Proteomes" id="UP000031036"/>
    </source>
</evidence>
<reference evidence="2 3" key="1">
    <citation type="submission" date="2014-11" db="EMBL/GenBank/DDBJ databases">
        <title>Genetic blueprint of the zoonotic pathogen Toxocara canis.</title>
        <authorList>
            <person name="Zhu X.-Q."/>
            <person name="Korhonen P.K."/>
            <person name="Cai H."/>
            <person name="Young N.D."/>
            <person name="Nejsum P."/>
            <person name="von Samson-Himmelstjerna G."/>
            <person name="Boag P.R."/>
            <person name="Tan P."/>
            <person name="Li Q."/>
            <person name="Min J."/>
            <person name="Yang Y."/>
            <person name="Wang X."/>
            <person name="Fang X."/>
            <person name="Hall R.S."/>
            <person name="Hofmann A."/>
            <person name="Sternberg P.W."/>
            <person name="Jex A.R."/>
            <person name="Gasser R.B."/>
        </authorList>
    </citation>
    <scope>NUCLEOTIDE SEQUENCE [LARGE SCALE GENOMIC DNA]</scope>
    <source>
        <strain evidence="2">PN_DK_2014</strain>
    </source>
</reference>
<evidence type="ECO:0000313" key="2">
    <source>
        <dbReference type="EMBL" id="KHN71295.1"/>
    </source>
</evidence>
<feature type="compositionally biased region" description="Basic and acidic residues" evidence="1">
    <location>
        <begin position="65"/>
        <end position="84"/>
    </location>
</feature>
<dbReference type="Proteomes" id="UP000031036">
    <property type="component" value="Unassembled WGS sequence"/>
</dbReference>
<name>A0A0B2UQW5_TOXCA</name>
<sequence length="84" mass="9449">MVGFLPYPSVNVFCCHHLRTPSDKSLNHLEQSAFGARLSSFIRTNGKQVHVLGAFNPSTDQKSITSEKSRRLKDAKSRLTKLFD</sequence>
<dbReference type="OrthoDB" id="10256906at2759"/>